<dbReference type="STRING" id="1314778.A0A5C3Q2F0"/>
<organism evidence="1 2">
    <name type="scientific">Polyporus arcularius HHB13444</name>
    <dbReference type="NCBI Taxonomy" id="1314778"/>
    <lineage>
        <taxon>Eukaryota</taxon>
        <taxon>Fungi</taxon>
        <taxon>Dikarya</taxon>
        <taxon>Basidiomycota</taxon>
        <taxon>Agaricomycotina</taxon>
        <taxon>Agaricomycetes</taxon>
        <taxon>Polyporales</taxon>
        <taxon>Polyporaceae</taxon>
        <taxon>Polyporus</taxon>
    </lineage>
</organism>
<name>A0A5C3Q2F0_9APHY</name>
<dbReference type="InParanoid" id="A0A5C3Q2F0"/>
<protein>
    <submittedName>
        <fullName evidence="1">Uncharacterized protein</fullName>
    </submittedName>
</protein>
<gene>
    <name evidence="1" type="ORF">K466DRAFT_659160</name>
</gene>
<sequence length="287" mass="33371">MNPTMSEAGPSYRNPKAIYRGHNGFTQQVDVKMSGLAQSSQVNLHAVAANPKGASKEERRELQDAIQRRQIVEDMMELKGTFFPGLEAIKQANEEPETSAAVKERMLQLQKKHTEEVRTLYEWHAQDYYDEMLDMTRSQNDYDDPDVEAFYQKSRSCYDLAASFDDELDRHHYSYLSTMIPLVAQRNLLRAREDAAQKWRDQQFPATIAAFHNNPSKEAQLRIAKFLTTDETGQERFLTEYGWTWRQVTPLINQYKQNQVFQAEVLRLLRDLEARDPRKARLNMGAT</sequence>
<dbReference type="Proteomes" id="UP000308197">
    <property type="component" value="Unassembled WGS sequence"/>
</dbReference>
<proteinExistence type="predicted"/>
<dbReference type="AlphaFoldDB" id="A0A5C3Q2F0"/>
<reference evidence="1 2" key="1">
    <citation type="journal article" date="2019" name="Nat. Ecol. Evol.">
        <title>Megaphylogeny resolves global patterns of mushroom evolution.</title>
        <authorList>
            <person name="Varga T."/>
            <person name="Krizsan K."/>
            <person name="Foldi C."/>
            <person name="Dima B."/>
            <person name="Sanchez-Garcia M."/>
            <person name="Sanchez-Ramirez S."/>
            <person name="Szollosi G.J."/>
            <person name="Szarkandi J.G."/>
            <person name="Papp V."/>
            <person name="Albert L."/>
            <person name="Andreopoulos W."/>
            <person name="Angelini C."/>
            <person name="Antonin V."/>
            <person name="Barry K.W."/>
            <person name="Bougher N.L."/>
            <person name="Buchanan P."/>
            <person name="Buyck B."/>
            <person name="Bense V."/>
            <person name="Catcheside P."/>
            <person name="Chovatia M."/>
            <person name="Cooper J."/>
            <person name="Damon W."/>
            <person name="Desjardin D."/>
            <person name="Finy P."/>
            <person name="Geml J."/>
            <person name="Haridas S."/>
            <person name="Hughes K."/>
            <person name="Justo A."/>
            <person name="Karasinski D."/>
            <person name="Kautmanova I."/>
            <person name="Kiss B."/>
            <person name="Kocsube S."/>
            <person name="Kotiranta H."/>
            <person name="LaButti K.M."/>
            <person name="Lechner B.E."/>
            <person name="Liimatainen K."/>
            <person name="Lipzen A."/>
            <person name="Lukacs Z."/>
            <person name="Mihaltcheva S."/>
            <person name="Morgado L.N."/>
            <person name="Niskanen T."/>
            <person name="Noordeloos M.E."/>
            <person name="Ohm R.A."/>
            <person name="Ortiz-Santana B."/>
            <person name="Ovrebo C."/>
            <person name="Racz N."/>
            <person name="Riley R."/>
            <person name="Savchenko A."/>
            <person name="Shiryaev A."/>
            <person name="Soop K."/>
            <person name="Spirin V."/>
            <person name="Szebenyi C."/>
            <person name="Tomsovsky M."/>
            <person name="Tulloss R.E."/>
            <person name="Uehling J."/>
            <person name="Grigoriev I.V."/>
            <person name="Vagvolgyi C."/>
            <person name="Papp T."/>
            <person name="Martin F.M."/>
            <person name="Miettinen O."/>
            <person name="Hibbett D.S."/>
            <person name="Nagy L.G."/>
        </authorList>
    </citation>
    <scope>NUCLEOTIDE SEQUENCE [LARGE SCALE GENOMIC DNA]</scope>
    <source>
        <strain evidence="1 2">HHB13444</strain>
    </source>
</reference>
<evidence type="ECO:0000313" key="1">
    <source>
        <dbReference type="EMBL" id="TFK92613.1"/>
    </source>
</evidence>
<keyword evidence="2" id="KW-1185">Reference proteome</keyword>
<accession>A0A5C3Q2F0</accession>
<evidence type="ECO:0000313" key="2">
    <source>
        <dbReference type="Proteomes" id="UP000308197"/>
    </source>
</evidence>
<dbReference type="EMBL" id="ML210995">
    <property type="protein sequence ID" value="TFK92613.1"/>
    <property type="molecule type" value="Genomic_DNA"/>
</dbReference>